<feature type="transmembrane region" description="Helical" evidence="8">
    <location>
        <begin position="42"/>
        <end position="59"/>
    </location>
</feature>
<keyword evidence="6 8" id="KW-1133">Transmembrane helix</keyword>
<dbReference type="PANTHER" id="PTHR30586">
    <property type="entry name" value="ELECTRON TRANSPORT COMPLEX PROTEIN RNFE"/>
    <property type="match status" value="1"/>
</dbReference>
<evidence type="ECO:0000256" key="2">
    <source>
        <dbReference type="ARBA" id="ARBA00022448"/>
    </source>
</evidence>
<evidence type="ECO:0000256" key="3">
    <source>
        <dbReference type="ARBA" id="ARBA00022692"/>
    </source>
</evidence>
<organism evidence="9">
    <name type="scientific">marine sediment metagenome</name>
    <dbReference type="NCBI Taxonomy" id="412755"/>
    <lineage>
        <taxon>unclassified sequences</taxon>
        <taxon>metagenomes</taxon>
        <taxon>ecological metagenomes</taxon>
    </lineage>
</organism>
<evidence type="ECO:0008006" key="10">
    <source>
        <dbReference type="Google" id="ProtNLM"/>
    </source>
</evidence>
<dbReference type="HAMAP" id="MF_00478">
    <property type="entry name" value="RsxE_RnfE"/>
    <property type="match status" value="1"/>
</dbReference>
<evidence type="ECO:0000256" key="1">
    <source>
        <dbReference type="ARBA" id="ARBA00004127"/>
    </source>
</evidence>
<comment type="caution">
    <text evidence="9">The sequence shown here is derived from an EMBL/GenBank/DDBJ whole genome shotgun (WGS) entry which is preliminary data.</text>
</comment>
<dbReference type="EMBL" id="LAZR01006591">
    <property type="protein sequence ID" value="KKM91028.1"/>
    <property type="molecule type" value="Genomic_DNA"/>
</dbReference>
<dbReference type="GO" id="GO:0005886">
    <property type="term" value="C:plasma membrane"/>
    <property type="evidence" value="ECO:0007669"/>
    <property type="project" value="TreeGrafter"/>
</dbReference>
<sequence length="214" mass="22860">MSSYRLYAQFIKGIWKQNPAFVLLLGMCPTLAVTNSAVNGLSMGVAVTFTLVCSGMVISSVRKLIPPEVRIATFTIIIASFVTVIDYILKANLPAISKALGPYVPLIVVNCIILGRQEAFTSKNPILPSLADALGMGLGFTLALVILGSIRELLGSGSVFGYQILGSYFTPWVIMILPAGAFLTLGILIGIMNILSSKSFRVRFLGGKPKSIKS</sequence>
<dbReference type="PANTHER" id="PTHR30586:SF0">
    <property type="entry name" value="ION-TRANSLOCATING OXIDOREDUCTASE COMPLEX SUBUNIT E"/>
    <property type="match status" value="1"/>
</dbReference>
<keyword evidence="5" id="KW-0249">Electron transport</keyword>
<dbReference type="Pfam" id="PF02508">
    <property type="entry name" value="Rnf-Nqr"/>
    <property type="match status" value="1"/>
</dbReference>
<dbReference type="NCBIfam" id="NF009070">
    <property type="entry name" value="PRK12405.1"/>
    <property type="match status" value="1"/>
</dbReference>
<keyword evidence="2" id="KW-0813">Transport</keyword>
<keyword evidence="4" id="KW-1278">Translocase</keyword>
<evidence type="ECO:0000313" key="9">
    <source>
        <dbReference type="EMBL" id="KKM91028.1"/>
    </source>
</evidence>
<dbReference type="GO" id="GO:0022900">
    <property type="term" value="P:electron transport chain"/>
    <property type="evidence" value="ECO:0007669"/>
    <property type="project" value="InterPro"/>
</dbReference>
<dbReference type="InterPro" id="IPR003667">
    <property type="entry name" value="NqrDE/RnfAE"/>
</dbReference>
<comment type="subcellular location">
    <subcellularLocation>
        <location evidence="1">Endomembrane system</location>
        <topology evidence="1">Multi-pass membrane protein</topology>
    </subcellularLocation>
</comment>
<evidence type="ECO:0000256" key="5">
    <source>
        <dbReference type="ARBA" id="ARBA00022982"/>
    </source>
</evidence>
<feature type="transmembrane region" description="Helical" evidence="8">
    <location>
        <begin position="71"/>
        <end position="89"/>
    </location>
</feature>
<feature type="transmembrane region" description="Helical" evidence="8">
    <location>
        <begin position="170"/>
        <end position="195"/>
    </location>
</feature>
<evidence type="ECO:0000256" key="8">
    <source>
        <dbReference type="SAM" id="Phobius"/>
    </source>
</evidence>
<gene>
    <name evidence="9" type="ORF">LCGC14_1232640</name>
</gene>
<reference evidence="9" key="1">
    <citation type="journal article" date="2015" name="Nature">
        <title>Complex archaea that bridge the gap between prokaryotes and eukaryotes.</title>
        <authorList>
            <person name="Spang A."/>
            <person name="Saw J.H."/>
            <person name="Jorgensen S.L."/>
            <person name="Zaremba-Niedzwiedzka K."/>
            <person name="Martijn J."/>
            <person name="Lind A.E."/>
            <person name="van Eijk R."/>
            <person name="Schleper C."/>
            <person name="Guy L."/>
            <person name="Ettema T.J."/>
        </authorList>
    </citation>
    <scope>NUCLEOTIDE SEQUENCE</scope>
</reference>
<keyword evidence="7 8" id="KW-0472">Membrane</keyword>
<proteinExistence type="inferred from homology"/>
<protein>
    <recommendedName>
        <fullName evidence="10">Rnf electron transport complex subunit E</fullName>
    </recommendedName>
</protein>
<feature type="transmembrane region" description="Helical" evidence="8">
    <location>
        <begin position="95"/>
        <end position="114"/>
    </location>
</feature>
<dbReference type="GO" id="GO:0012505">
    <property type="term" value="C:endomembrane system"/>
    <property type="evidence" value="ECO:0007669"/>
    <property type="project" value="UniProtKB-SubCell"/>
</dbReference>
<keyword evidence="3 8" id="KW-0812">Transmembrane</keyword>
<name>A0A0F9LC62_9ZZZZ</name>
<evidence type="ECO:0000256" key="4">
    <source>
        <dbReference type="ARBA" id="ARBA00022967"/>
    </source>
</evidence>
<dbReference type="NCBIfam" id="TIGR01948">
    <property type="entry name" value="rnfE"/>
    <property type="match status" value="1"/>
</dbReference>
<dbReference type="PIRSF" id="PIRSF006102">
    <property type="entry name" value="NQR_DE"/>
    <property type="match status" value="1"/>
</dbReference>
<dbReference type="AlphaFoldDB" id="A0A0F9LC62"/>
<dbReference type="InterPro" id="IPR010968">
    <property type="entry name" value="RnfE"/>
</dbReference>
<evidence type="ECO:0000256" key="7">
    <source>
        <dbReference type="ARBA" id="ARBA00023136"/>
    </source>
</evidence>
<evidence type="ECO:0000256" key="6">
    <source>
        <dbReference type="ARBA" id="ARBA00022989"/>
    </source>
</evidence>
<accession>A0A0F9LC62</accession>
<feature type="transmembrane region" description="Helical" evidence="8">
    <location>
        <begin position="126"/>
        <end position="150"/>
    </location>
</feature>